<dbReference type="HOGENOM" id="CLU_200459_0_0_5"/>
<dbReference type="RefSeq" id="WP_015934292.1">
    <property type="nucleotide sequence ID" value="NC_011892.1"/>
</dbReference>
<sequence>MADPLSQARVKKLREARKALGERETNVWVPAHIQAAIDRAVEAGQFPNRRLAIIHALEQTFAERDM</sequence>
<evidence type="ECO:0000313" key="1">
    <source>
        <dbReference type="EMBL" id="ACL62760.1"/>
    </source>
</evidence>
<proteinExistence type="predicted"/>
<evidence type="ECO:0008006" key="3">
    <source>
        <dbReference type="Google" id="ProtNLM"/>
    </source>
</evidence>
<gene>
    <name evidence="1" type="ordered locus">Mnod_8699</name>
</gene>
<dbReference type="OrthoDB" id="8003493at2"/>
<dbReference type="Proteomes" id="UP000008207">
    <property type="component" value="Plasmid pMNOD01"/>
</dbReference>
<keyword evidence="2" id="KW-1185">Reference proteome</keyword>
<dbReference type="EMBL" id="CP001350">
    <property type="protein sequence ID" value="ACL62760.1"/>
    <property type="molecule type" value="Genomic_DNA"/>
</dbReference>
<keyword evidence="1" id="KW-0614">Plasmid</keyword>
<organism evidence="1 2">
    <name type="scientific">Methylobacterium nodulans (strain LMG 21967 / CNCM I-2342 / ORS 2060)</name>
    <dbReference type="NCBI Taxonomy" id="460265"/>
    <lineage>
        <taxon>Bacteria</taxon>
        <taxon>Pseudomonadati</taxon>
        <taxon>Pseudomonadota</taxon>
        <taxon>Alphaproteobacteria</taxon>
        <taxon>Hyphomicrobiales</taxon>
        <taxon>Methylobacteriaceae</taxon>
        <taxon>Methylobacterium</taxon>
    </lineage>
</organism>
<protein>
    <recommendedName>
        <fullName evidence="3">Ribbon-helix-helix protein CopG domain-containing protein</fullName>
    </recommendedName>
</protein>
<dbReference type="AlphaFoldDB" id="B8IWH0"/>
<dbReference type="KEGG" id="mno:Mnod_8699"/>
<geneLocation type="plasmid" evidence="1 2">
    <name>pMNOD01</name>
</geneLocation>
<accession>B8IWH0</accession>
<name>B8IWH0_METNO</name>
<reference evidence="2" key="1">
    <citation type="submission" date="2009-01" db="EMBL/GenBank/DDBJ databases">
        <title>Complete sequence of plasmid 1 of Methylobacterium nodulans ORS 2060.</title>
        <authorList>
            <consortium name="US DOE Joint Genome Institute"/>
            <person name="Lucas S."/>
            <person name="Copeland A."/>
            <person name="Lapidus A."/>
            <person name="Glavina del Rio T."/>
            <person name="Dalin E."/>
            <person name="Tice H."/>
            <person name="Bruce D."/>
            <person name="Goodwin L."/>
            <person name="Pitluck S."/>
            <person name="Sims D."/>
            <person name="Brettin T."/>
            <person name="Detter J.C."/>
            <person name="Han C."/>
            <person name="Larimer F."/>
            <person name="Land M."/>
            <person name="Hauser L."/>
            <person name="Kyrpides N."/>
            <person name="Ivanova N."/>
            <person name="Marx C.J."/>
            <person name="Richardson P."/>
        </authorList>
    </citation>
    <scope>NUCLEOTIDE SEQUENCE [LARGE SCALE GENOMIC DNA]</scope>
    <source>
        <strain evidence="2">LMG 21967 / CNCM I-2342 / ORS 2060</strain>
        <plasmid evidence="2">Plasmid pMNOD01</plasmid>
    </source>
</reference>
<evidence type="ECO:0000313" key="2">
    <source>
        <dbReference type="Proteomes" id="UP000008207"/>
    </source>
</evidence>